<protein>
    <submittedName>
        <fullName evidence="3">Type II restriction enzyme</fullName>
    </submittedName>
</protein>
<gene>
    <name evidence="3" type="ORF">F7D09_1811</name>
</gene>
<evidence type="ECO:0000313" key="3">
    <source>
        <dbReference type="EMBL" id="KAB7789677.1"/>
    </source>
</evidence>
<feature type="domain" description="Restriction endonuclease type II NgoFVII C-terminal B3-like DNA-binding" evidence="2">
    <location>
        <begin position="204"/>
        <end position="346"/>
    </location>
</feature>
<proteinExistence type="predicted"/>
<comment type="caution">
    <text evidence="3">The sequence shown here is derived from an EMBL/GenBank/DDBJ whole genome shotgun (WGS) entry which is preliminary data.</text>
</comment>
<evidence type="ECO:0000259" key="2">
    <source>
        <dbReference type="Pfam" id="PF20731"/>
    </source>
</evidence>
<dbReference type="EMBL" id="WBVT01000036">
    <property type="protein sequence ID" value="KAB7789677.1"/>
    <property type="molecule type" value="Genomic_DNA"/>
</dbReference>
<sequence length="379" mass="42569">MTLLYSAIPPLRIKSGQETINEAFHRLAQESDEINVAVGYISQLSLAEIDEVVEKSNISRVTLTIGMYSKEGMPERSYHEAVALNRKWQNMGIGEIRLVRAFAFHGKLYYFATNEHPIAVINGSANLGVIKAEASNLRQYEVASLIENMTEILTTKALIDQLNSSSISTNINDVHDLRLIRETNFDLGKSDLAEPVTSDDLDVYRKHQTDLSFLLPLKVPTDAERIAGTGSKESCMKSNINVCYAAPRNAHKSRDWYEIQFTVDKKITTQPGYPQKNVPFIVITDDGYKFKAHTTSDGNKQFNAVGDELLLGRWLKGRLVAAGLVSPVNDTMKDTERKGMITREMLDEYGCHNLRLTKTDKTIEDPEDGTLAVWTLFFE</sequence>
<dbReference type="InterPro" id="IPR019065">
    <property type="entry name" value="RE_NgoFVII_N"/>
</dbReference>
<reference evidence="3 4" key="1">
    <citation type="submission" date="2019-09" db="EMBL/GenBank/DDBJ databases">
        <title>Characterization of the phylogenetic diversity of two novel species belonging to the genus Bifidobacterium: Bifidobacterium cebidarum sp. nov. and Bifidobacterium leontopitheci sp. nov.</title>
        <authorList>
            <person name="Lugli G.A."/>
            <person name="Duranti S."/>
            <person name="Milani C."/>
            <person name="Turroni F."/>
            <person name="Ventura M."/>
        </authorList>
    </citation>
    <scope>NUCLEOTIDE SEQUENCE [LARGE SCALE GENOMIC DNA]</scope>
    <source>
        <strain evidence="3 4">LMG 31471</strain>
    </source>
</reference>
<evidence type="ECO:0000313" key="4">
    <source>
        <dbReference type="Proteomes" id="UP000441772"/>
    </source>
</evidence>
<organism evidence="3 4">
    <name type="scientific">Bifidobacterium leontopitheci</name>
    <dbReference type="NCBI Taxonomy" id="2650774"/>
    <lineage>
        <taxon>Bacteria</taxon>
        <taxon>Bacillati</taxon>
        <taxon>Actinomycetota</taxon>
        <taxon>Actinomycetes</taxon>
        <taxon>Bifidobacteriales</taxon>
        <taxon>Bifidobacteriaceae</taxon>
        <taxon>Bifidobacterium</taxon>
    </lineage>
</organism>
<dbReference type="AlphaFoldDB" id="A0A6I1GJY7"/>
<feature type="domain" description="Restriction endonuclease type II NgoFVII N-terminal" evidence="1">
    <location>
        <begin position="20"/>
        <end position="175"/>
    </location>
</feature>
<dbReference type="RefSeq" id="WP_152235225.1">
    <property type="nucleotide sequence ID" value="NZ_JBHSKZ010000063.1"/>
</dbReference>
<dbReference type="Gene3D" id="3.30.870.10">
    <property type="entry name" value="Endonuclease Chain A"/>
    <property type="match status" value="1"/>
</dbReference>
<dbReference type="Proteomes" id="UP000441772">
    <property type="component" value="Unassembled WGS sequence"/>
</dbReference>
<keyword evidence="4" id="KW-1185">Reference proteome</keyword>
<dbReference type="Pfam" id="PF09565">
    <property type="entry name" value="RE_NgoFVII"/>
    <property type="match status" value="1"/>
</dbReference>
<evidence type="ECO:0000259" key="1">
    <source>
        <dbReference type="Pfam" id="PF09565"/>
    </source>
</evidence>
<name>A0A6I1GJY7_9BIFI</name>
<dbReference type="InterPro" id="IPR048923">
    <property type="entry name" value="RE_NgoFVII_C"/>
</dbReference>
<accession>A0A6I1GJY7</accession>
<dbReference type="Pfam" id="PF20731">
    <property type="entry name" value="RE_NgoFVII_C"/>
    <property type="match status" value="1"/>
</dbReference>